<dbReference type="SMART" id="SM00387">
    <property type="entry name" value="HATPase_c"/>
    <property type="match status" value="1"/>
</dbReference>
<accession>A0A923S4P9</accession>
<keyword evidence="4" id="KW-0812">Transmembrane</keyword>
<comment type="catalytic activity">
    <reaction evidence="1">
        <text>ATP + protein L-histidine = ADP + protein N-phospho-L-histidine.</text>
        <dbReference type="EC" id="2.7.13.3"/>
    </reaction>
</comment>
<gene>
    <name evidence="6" type="ORF">H8R02_07800</name>
</gene>
<feature type="transmembrane region" description="Helical" evidence="4">
    <location>
        <begin position="37"/>
        <end position="57"/>
    </location>
</feature>
<evidence type="ECO:0000256" key="2">
    <source>
        <dbReference type="ARBA" id="ARBA00012438"/>
    </source>
</evidence>
<dbReference type="PROSITE" id="PS50109">
    <property type="entry name" value="HIS_KIN"/>
    <property type="match status" value="1"/>
</dbReference>
<evidence type="ECO:0000259" key="5">
    <source>
        <dbReference type="PROSITE" id="PS50109"/>
    </source>
</evidence>
<keyword evidence="6" id="KW-0808">Transferase</keyword>
<dbReference type="InterPro" id="IPR050640">
    <property type="entry name" value="Bact_2-comp_sensor_kinase"/>
</dbReference>
<reference evidence="6" key="1">
    <citation type="submission" date="2020-08" db="EMBL/GenBank/DDBJ databases">
        <title>Ramlibacter sp. GTP1 16S ribosomal RNA gene genome sequencing and assembly.</title>
        <authorList>
            <person name="Kang M."/>
        </authorList>
    </citation>
    <scope>NUCLEOTIDE SEQUENCE</scope>
    <source>
        <strain evidence="6">GTP1</strain>
    </source>
</reference>
<feature type="domain" description="Histidine kinase" evidence="5">
    <location>
        <begin position="266"/>
        <end position="399"/>
    </location>
</feature>
<keyword evidence="6" id="KW-0418">Kinase</keyword>
<evidence type="ECO:0000313" key="7">
    <source>
        <dbReference type="Proteomes" id="UP000596827"/>
    </source>
</evidence>
<dbReference type="AlphaFoldDB" id="A0A923S4P9"/>
<feature type="compositionally biased region" description="Low complexity" evidence="3">
    <location>
        <begin position="100"/>
        <end position="117"/>
    </location>
</feature>
<dbReference type="Pfam" id="PF06580">
    <property type="entry name" value="His_kinase"/>
    <property type="match status" value="1"/>
</dbReference>
<dbReference type="EC" id="2.7.13.3" evidence="2"/>
<dbReference type="RefSeq" id="WP_187080821.1">
    <property type="nucleotide sequence ID" value="NZ_JACORU010000002.1"/>
</dbReference>
<comment type="caution">
    <text evidence="6">The sequence shown here is derived from an EMBL/GenBank/DDBJ whole genome shotgun (WGS) entry which is preliminary data.</text>
</comment>
<keyword evidence="4" id="KW-1133">Transmembrane helix</keyword>
<dbReference type="InterPro" id="IPR005467">
    <property type="entry name" value="His_kinase_dom"/>
</dbReference>
<keyword evidence="7" id="KW-1185">Reference proteome</keyword>
<dbReference type="PANTHER" id="PTHR34220">
    <property type="entry name" value="SENSOR HISTIDINE KINASE YPDA"/>
    <property type="match status" value="1"/>
</dbReference>
<evidence type="ECO:0000313" key="6">
    <source>
        <dbReference type="EMBL" id="MBC5764347.1"/>
    </source>
</evidence>
<evidence type="ECO:0000256" key="4">
    <source>
        <dbReference type="SAM" id="Phobius"/>
    </source>
</evidence>
<dbReference type="InterPro" id="IPR010559">
    <property type="entry name" value="Sig_transdc_His_kin_internal"/>
</dbReference>
<sequence length="412" mass="44711">MSFPDSQASNRGPLLDWLVRLNNQVAGWAAQASWGRLVFLFLVVLVAFAILGSMLSLHHDKVKVPVPAKHGETVTVVVDGKTIRIGPDGIHAVKPPTQPGSPATPASAAPPDARPDANPNPNPNPRADDDDEDEKPDIRLVNRKVVTWRGVIGDLFSAALVLVFAYLVAAKIVVRKVAQADAKVQKAVDTAERETMERQLAQAKLQVLQAQVEPHFLFNTLAAVDYLIETDPARASQMQKQLITYLRGALPQMRQESSTLGREMRLIRSYLELIKMRVEERLEVSVDVPDGLESAEFPPMMLQSLVENAIKHGIEPKPEGGKVAVSAKVANGLLWVEVKDTGVGIDKIDGLDAPPKGTGIGLQNIRERLAVLYRGKARFTLVSDDGEGTTVRIGVPYKAAVEDEPAAEGKPA</sequence>
<name>A0A923S4P9_9BURK</name>
<organism evidence="6 7">
    <name type="scientific">Ramlibacter albus</name>
    <dbReference type="NCBI Taxonomy" id="2079448"/>
    <lineage>
        <taxon>Bacteria</taxon>
        <taxon>Pseudomonadati</taxon>
        <taxon>Pseudomonadota</taxon>
        <taxon>Betaproteobacteria</taxon>
        <taxon>Burkholderiales</taxon>
        <taxon>Comamonadaceae</taxon>
        <taxon>Ramlibacter</taxon>
    </lineage>
</organism>
<dbReference type="InterPro" id="IPR004358">
    <property type="entry name" value="Sig_transdc_His_kin-like_C"/>
</dbReference>
<keyword evidence="4" id="KW-0472">Membrane</keyword>
<protein>
    <recommendedName>
        <fullName evidence="2">histidine kinase</fullName>
        <ecNumber evidence="2">2.7.13.3</ecNumber>
    </recommendedName>
</protein>
<feature type="transmembrane region" description="Helical" evidence="4">
    <location>
        <begin position="146"/>
        <end position="169"/>
    </location>
</feature>
<feature type="region of interest" description="Disordered" evidence="3">
    <location>
        <begin position="88"/>
        <end position="136"/>
    </location>
</feature>
<dbReference type="GO" id="GO:0000155">
    <property type="term" value="F:phosphorelay sensor kinase activity"/>
    <property type="evidence" value="ECO:0007669"/>
    <property type="project" value="InterPro"/>
</dbReference>
<dbReference type="GO" id="GO:0016020">
    <property type="term" value="C:membrane"/>
    <property type="evidence" value="ECO:0007669"/>
    <property type="project" value="InterPro"/>
</dbReference>
<dbReference type="Proteomes" id="UP000596827">
    <property type="component" value="Unassembled WGS sequence"/>
</dbReference>
<evidence type="ECO:0000256" key="3">
    <source>
        <dbReference type="SAM" id="MobiDB-lite"/>
    </source>
</evidence>
<dbReference type="InterPro" id="IPR003594">
    <property type="entry name" value="HATPase_dom"/>
</dbReference>
<dbReference type="PRINTS" id="PR00344">
    <property type="entry name" value="BCTRLSENSOR"/>
</dbReference>
<dbReference type="InterPro" id="IPR036890">
    <property type="entry name" value="HATPase_C_sf"/>
</dbReference>
<dbReference type="EMBL" id="JACORU010000002">
    <property type="protein sequence ID" value="MBC5764347.1"/>
    <property type="molecule type" value="Genomic_DNA"/>
</dbReference>
<proteinExistence type="predicted"/>
<evidence type="ECO:0000256" key="1">
    <source>
        <dbReference type="ARBA" id="ARBA00000085"/>
    </source>
</evidence>
<dbReference type="Gene3D" id="3.30.565.10">
    <property type="entry name" value="Histidine kinase-like ATPase, C-terminal domain"/>
    <property type="match status" value="1"/>
</dbReference>
<dbReference type="Pfam" id="PF02518">
    <property type="entry name" value="HATPase_c"/>
    <property type="match status" value="1"/>
</dbReference>
<dbReference type="SUPFAM" id="SSF55874">
    <property type="entry name" value="ATPase domain of HSP90 chaperone/DNA topoisomerase II/histidine kinase"/>
    <property type="match status" value="1"/>
</dbReference>
<dbReference type="PANTHER" id="PTHR34220:SF9">
    <property type="entry name" value="SIGNAL TRANSDUCTION HISTIDINE KINASE INTERNAL REGION DOMAIN-CONTAINING PROTEIN"/>
    <property type="match status" value="1"/>
</dbReference>